<feature type="binding site" evidence="7">
    <location>
        <position position="120"/>
    </location>
    <ligand>
        <name>substrate</name>
    </ligand>
</feature>
<feature type="compositionally biased region" description="Polar residues" evidence="8">
    <location>
        <begin position="11"/>
        <end position="26"/>
    </location>
</feature>
<keyword evidence="11" id="KW-1185">Reference proteome</keyword>
<comment type="function">
    <text evidence="7">Catalyzes the dehydration of methylthioribulose-1-phosphate (MTRu-1-P) into 2,3-diketo-5-methylthiopentyl-1-phosphate (DK-MTP-1-P).</text>
</comment>
<keyword evidence="1 7" id="KW-0963">Cytoplasm</keyword>
<comment type="pathway">
    <text evidence="7">Amino-acid biosynthesis; L-methionine biosynthesis via salvage pathway; L-methionine from S-methyl-5-thio-alpha-D-ribose 1-phosphate: step 2/6.</text>
</comment>
<sequence>MSAPCHCAHANQDSAVSKPGSQSNVPEYSDPNHPANLICELCRLFYDNNWVTGTGGGISIRDVDGPDPNIVYIAPSGVQKERIRPWEMFVVSLPDEKLLQSPNDCPPELTKSYKYKPSACTPLFMSCYTMRDAGACIHTHSQSAVMVTLLSQATFEISHIEQIKALPKLEVNEEGKVVKVGSMQYYDTLVIPIIDNTPHEEDLTDSLQEAIRNYPGTSAVLVRRHGIYVWGETVWKAKVYNEAIDYLLELAVKMHAAGIPWVKK</sequence>
<keyword evidence="6 7" id="KW-0456">Lyase</keyword>
<evidence type="ECO:0000256" key="5">
    <source>
        <dbReference type="ARBA" id="ARBA00023167"/>
    </source>
</evidence>
<feature type="binding site" evidence="7">
    <location>
        <position position="138"/>
    </location>
    <ligand>
        <name>Zn(2+)</name>
        <dbReference type="ChEBI" id="CHEBI:29105"/>
    </ligand>
</feature>
<dbReference type="GO" id="GO:0046570">
    <property type="term" value="F:methylthioribulose 1-phosphate dehydratase activity"/>
    <property type="evidence" value="ECO:0007669"/>
    <property type="project" value="UniProtKB-UniRule"/>
</dbReference>
<dbReference type="AlphaFoldDB" id="A0A642UCG2"/>
<comment type="caution">
    <text evidence="10">The sequence shown here is derived from an EMBL/GenBank/DDBJ whole genome shotgun (WGS) entry which is preliminary data.</text>
</comment>
<dbReference type="EC" id="4.2.1.109" evidence="7"/>
<keyword evidence="5 7" id="KW-0486">Methionine biosynthesis</keyword>
<evidence type="ECO:0000313" key="11">
    <source>
        <dbReference type="Proteomes" id="UP000449547"/>
    </source>
</evidence>
<dbReference type="InterPro" id="IPR027514">
    <property type="entry name" value="Salvage_MtnB_euk"/>
</dbReference>
<dbReference type="SUPFAM" id="SSF53639">
    <property type="entry name" value="AraD/HMP-PK domain-like"/>
    <property type="match status" value="1"/>
</dbReference>
<reference evidence="10 11" key="1">
    <citation type="submission" date="2019-07" db="EMBL/GenBank/DDBJ databases">
        <title>Genome assembly of two rare yeast pathogens: Diutina rugosa and Trichomonascus ciferrii.</title>
        <authorList>
            <person name="Mixao V."/>
            <person name="Saus E."/>
            <person name="Hansen A."/>
            <person name="Lass-Flor C."/>
            <person name="Gabaldon T."/>
        </authorList>
    </citation>
    <scope>NUCLEOTIDE SEQUENCE [LARGE SCALE GENOMIC DNA]</scope>
    <source>
        <strain evidence="10 11">CBS 613</strain>
    </source>
</reference>
<dbReference type="Gene3D" id="3.40.225.10">
    <property type="entry name" value="Class II aldolase/adducin N-terminal domain"/>
    <property type="match status" value="1"/>
</dbReference>
<keyword evidence="4 7" id="KW-0862">Zinc</keyword>
<dbReference type="Pfam" id="PF00596">
    <property type="entry name" value="Aldolase_II"/>
    <property type="match status" value="1"/>
</dbReference>
<evidence type="ECO:0000256" key="2">
    <source>
        <dbReference type="ARBA" id="ARBA00022605"/>
    </source>
</evidence>
<proteinExistence type="inferred from homology"/>
<keyword evidence="3 7" id="KW-0479">Metal-binding</keyword>
<keyword evidence="2 7" id="KW-0028">Amino-acid biosynthesis</keyword>
<dbReference type="VEuPathDB" id="FungiDB:DIURU_005697"/>
<name>A0A642UCG2_DIURU</name>
<dbReference type="NCBIfam" id="TIGR03328">
    <property type="entry name" value="salvage_mtnB"/>
    <property type="match status" value="1"/>
</dbReference>
<dbReference type="GO" id="GO:0008270">
    <property type="term" value="F:zinc ion binding"/>
    <property type="evidence" value="ECO:0007669"/>
    <property type="project" value="UniProtKB-UniRule"/>
</dbReference>
<dbReference type="EMBL" id="SWFT01000163">
    <property type="protein sequence ID" value="KAA8896685.1"/>
    <property type="molecule type" value="Genomic_DNA"/>
</dbReference>
<comment type="cofactor">
    <cofactor evidence="7">
        <name>Zn(2+)</name>
        <dbReference type="ChEBI" id="CHEBI:29105"/>
    </cofactor>
    <text evidence="7">Binds 1 zinc ion per subunit.</text>
</comment>
<organism evidence="10 11">
    <name type="scientific">Diutina rugosa</name>
    <name type="common">Yeast</name>
    <name type="synonym">Candida rugosa</name>
    <dbReference type="NCBI Taxonomy" id="5481"/>
    <lineage>
        <taxon>Eukaryota</taxon>
        <taxon>Fungi</taxon>
        <taxon>Dikarya</taxon>
        <taxon>Ascomycota</taxon>
        <taxon>Saccharomycotina</taxon>
        <taxon>Pichiomycetes</taxon>
        <taxon>Debaryomycetaceae</taxon>
        <taxon>Diutina</taxon>
    </lineage>
</organism>
<feature type="domain" description="Class II aldolase/adducin N-terminal" evidence="9">
    <location>
        <begin position="36"/>
        <end position="252"/>
    </location>
</feature>
<evidence type="ECO:0000313" key="10">
    <source>
        <dbReference type="EMBL" id="KAA8896685.1"/>
    </source>
</evidence>
<evidence type="ECO:0000256" key="4">
    <source>
        <dbReference type="ARBA" id="ARBA00022833"/>
    </source>
</evidence>
<accession>A0A642UCG2</accession>
<evidence type="ECO:0000256" key="6">
    <source>
        <dbReference type="ARBA" id="ARBA00023239"/>
    </source>
</evidence>
<dbReference type="HAMAP" id="MF_03116">
    <property type="entry name" value="Salvage_MtnB_euk"/>
    <property type="match status" value="1"/>
</dbReference>
<dbReference type="FunFam" id="3.40.225.10:FF:000003">
    <property type="entry name" value="Methylthioribulose-1-phosphate dehydratase"/>
    <property type="match status" value="1"/>
</dbReference>
<feature type="active site" description="Proton donor/acceptor" evidence="7">
    <location>
        <position position="161"/>
    </location>
</feature>
<dbReference type="OrthoDB" id="191080at2759"/>
<evidence type="ECO:0000256" key="7">
    <source>
        <dbReference type="HAMAP-Rule" id="MF_03116"/>
    </source>
</evidence>
<evidence type="ECO:0000256" key="8">
    <source>
        <dbReference type="SAM" id="MobiDB-lite"/>
    </source>
</evidence>
<dbReference type="GO" id="GO:0005737">
    <property type="term" value="C:cytoplasm"/>
    <property type="evidence" value="ECO:0007669"/>
    <property type="project" value="UniProtKB-SubCell"/>
</dbReference>
<dbReference type="PANTHER" id="PTHR10640">
    <property type="entry name" value="METHYLTHIORIBULOSE-1-PHOSPHATE DEHYDRATASE"/>
    <property type="match status" value="1"/>
</dbReference>
<feature type="binding site" evidence="7">
    <location>
        <position position="225"/>
    </location>
    <ligand>
        <name>Zn(2+)</name>
        <dbReference type="ChEBI" id="CHEBI:29105"/>
    </ligand>
</feature>
<dbReference type="InterPro" id="IPR036409">
    <property type="entry name" value="Aldolase_II/adducin_N_sf"/>
</dbReference>
<feature type="binding site" evidence="7">
    <location>
        <position position="140"/>
    </location>
    <ligand>
        <name>Zn(2+)</name>
        <dbReference type="ChEBI" id="CHEBI:29105"/>
    </ligand>
</feature>
<evidence type="ECO:0000259" key="9">
    <source>
        <dbReference type="SMART" id="SM01007"/>
    </source>
</evidence>
<dbReference type="PANTHER" id="PTHR10640:SF7">
    <property type="entry name" value="METHYLTHIORIBULOSE-1-PHOSPHATE DEHYDRATASE"/>
    <property type="match status" value="1"/>
</dbReference>
<evidence type="ECO:0000256" key="3">
    <source>
        <dbReference type="ARBA" id="ARBA00022723"/>
    </source>
</evidence>
<dbReference type="InterPro" id="IPR001303">
    <property type="entry name" value="Aldolase_II/adducin_N"/>
</dbReference>
<comment type="similarity">
    <text evidence="7">Belongs to the aldolase class II family. MtnB subfamily.</text>
</comment>
<gene>
    <name evidence="7" type="primary">MDE1</name>
    <name evidence="10" type="ORF">DIURU_005697</name>
</gene>
<dbReference type="UniPathway" id="UPA00904">
    <property type="reaction ID" value="UER00875"/>
</dbReference>
<evidence type="ECO:0000256" key="1">
    <source>
        <dbReference type="ARBA" id="ARBA00022490"/>
    </source>
</evidence>
<dbReference type="Proteomes" id="UP000449547">
    <property type="component" value="Unassembled WGS sequence"/>
</dbReference>
<dbReference type="InterPro" id="IPR017714">
    <property type="entry name" value="MethylthioRu-1-P_deHdtase_MtnB"/>
</dbReference>
<comment type="catalytic activity">
    <reaction evidence="7">
        <text>5-(methylsulfanyl)-D-ribulose 1-phosphate = 5-methylsulfanyl-2,3-dioxopentyl phosphate + H2O</text>
        <dbReference type="Rhea" id="RHEA:15549"/>
        <dbReference type="ChEBI" id="CHEBI:15377"/>
        <dbReference type="ChEBI" id="CHEBI:58548"/>
        <dbReference type="ChEBI" id="CHEBI:58828"/>
        <dbReference type="EC" id="4.2.1.109"/>
    </reaction>
</comment>
<dbReference type="GO" id="GO:0019509">
    <property type="term" value="P:L-methionine salvage from methylthioadenosine"/>
    <property type="evidence" value="ECO:0007669"/>
    <property type="project" value="UniProtKB-UniRule"/>
</dbReference>
<comment type="subcellular location">
    <subcellularLocation>
        <location evidence="7">Cytoplasm</location>
    </subcellularLocation>
</comment>
<dbReference type="SMART" id="SM01007">
    <property type="entry name" value="Aldolase_II"/>
    <property type="match status" value="1"/>
</dbReference>
<dbReference type="OMA" id="WFPGTSG"/>
<protein>
    <recommendedName>
        <fullName evidence="7">Methylthioribulose-1-phosphate dehydratase</fullName>
        <shortName evidence="7">MTRu-1-P dehydratase</shortName>
        <ecNumber evidence="7">4.2.1.109</ecNumber>
    </recommendedName>
</protein>
<feature type="region of interest" description="Disordered" evidence="8">
    <location>
        <begin position="1"/>
        <end position="29"/>
    </location>
</feature>